<keyword evidence="3 6" id="KW-0812">Transmembrane</keyword>
<organism evidence="8 9">
    <name type="scientific">Tumebacillus avium</name>
    <dbReference type="NCBI Taxonomy" id="1903704"/>
    <lineage>
        <taxon>Bacteria</taxon>
        <taxon>Bacillati</taxon>
        <taxon>Bacillota</taxon>
        <taxon>Bacilli</taxon>
        <taxon>Bacillales</taxon>
        <taxon>Alicyclobacillaceae</taxon>
        <taxon>Tumebacillus</taxon>
    </lineage>
</organism>
<evidence type="ECO:0000256" key="1">
    <source>
        <dbReference type="ARBA" id="ARBA00004651"/>
    </source>
</evidence>
<dbReference type="RefSeq" id="WP_087456110.1">
    <property type="nucleotide sequence ID" value="NZ_CP021434.1"/>
</dbReference>
<dbReference type="PANTHER" id="PTHR40077:SF1">
    <property type="entry name" value="MEMBRANE PROTEIN"/>
    <property type="match status" value="1"/>
</dbReference>
<dbReference type="Proteomes" id="UP000195437">
    <property type="component" value="Chromosome"/>
</dbReference>
<protein>
    <recommendedName>
        <fullName evidence="7">DUF3817 domain-containing protein</fullName>
    </recommendedName>
</protein>
<feature type="domain" description="DUF3817" evidence="7">
    <location>
        <begin position="8"/>
        <end position="95"/>
    </location>
</feature>
<gene>
    <name evidence="8" type="ORF">CBW65_06175</name>
</gene>
<dbReference type="Pfam" id="PF12823">
    <property type="entry name" value="DUF3817"/>
    <property type="match status" value="1"/>
</dbReference>
<keyword evidence="4 6" id="KW-1133">Transmembrane helix</keyword>
<dbReference type="AlphaFoldDB" id="A0A1Y0IL04"/>
<evidence type="ECO:0000256" key="6">
    <source>
        <dbReference type="SAM" id="Phobius"/>
    </source>
</evidence>
<evidence type="ECO:0000259" key="7">
    <source>
        <dbReference type="Pfam" id="PF12823"/>
    </source>
</evidence>
<dbReference type="EMBL" id="CP021434">
    <property type="protein sequence ID" value="ARU60719.1"/>
    <property type="molecule type" value="Genomic_DNA"/>
</dbReference>
<keyword evidence="5 6" id="KW-0472">Membrane</keyword>
<keyword evidence="9" id="KW-1185">Reference proteome</keyword>
<proteinExistence type="predicted"/>
<dbReference type="GO" id="GO:0005886">
    <property type="term" value="C:plasma membrane"/>
    <property type="evidence" value="ECO:0007669"/>
    <property type="project" value="UniProtKB-SubCell"/>
</dbReference>
<evidence type="ECO:0000313" key="9">
    <source>
        <dbReference type="Proteomes" id="UP000195437"/>
    </source>
</evidence>
<comment type="subcellular location">
    <subcellularLocation>
        <location evidence="1">Cell membrane</location>
        <topology evidence="1">Multi-pass membrane protein</topology>
    </subcellularLocation>
</comment>
<accession>A0A1Y0IL04</accession>
<feature type="transmembrane region" description="Helical" evidence="6">
    <location>
        <begin position="12"/>
        <end position="29"/>
    </location>
</feature>
<reference evidence="9" key="1">
    <citation type="submission" date="2017-05" db="EMBL/GenBank/DDBJ databases">
        <authorList>
            <person name="Sung H."/>
        </authorList>
    </citation>
    <scope>NUCLEOTIDE SEQUENCE [LARGE SCALE GENOMIC DNA]</scope>
    <source>
        <strain evidence="9">AR23208</strain>
    </source>
</reference>
<evidence type="ECO:0000256" key="2">
    <source>
        <dbReference type="ARBA" id="ARBA00022475"/>
    </source>
</evidence>
<dbReference type="PANTHER" id="PTHR40077">
    <property type="entry name" value="MEMBRANE PROTEIN-RELATED"/>
    <property type="match status" value="1"/>
</dbReference>
<dbReference type="KEGG" id="tum:CBW65_06175"/>
<sequence>MNLKTAVGRLRLIGLVEGTSFLVLLLIAMPMKYWMDNPVPVAVVGAIHGALFVLFILAVINAAVVKKWSWLFSLWALIASSIPLGTFVLDAQLKKRYQG</sequence>
<keyword evidence="2" id="KW-1003">Cell membrane</keyword>
<evidence type="ECO:0000256" key="5">
    <source>
        <dbReference type="ARBA" id="ARBA00023136"/>
    </source>
</evidence>
<name>A0A1Y0IL04_9BACL</name>
<dbReference type="NCBIfam" id="TIGR03954">
    <property type="entry name" value="integ_memb_HG"/>
    <property type="match status" value="1"/>
</dbReference>
<evidence type="ECO:0000313" key="8">
    <source>
        <dbReference type="EMBL" id="ARU60719.1"/>
    </source>
</evidence>
<evidence type="ECO:0000256" key="4">
    <source>
        <dbReference type="ARBA" id="ARBA00022989"/>
    </source>
</evidence>
<dbReference type="InterPro" id="IPR023845">
    <property type="entry name" value="DUF3817_TM"/>
</dbReference>
<evidence type="ECO:0000256" key="3">
    <source>
        <dbReference type="ARBA" id="ARBA00022692"/>
    </source>
</evidence>
<feature type="transmembrane region" description="Helical" evidence="6">
    <location>
        <begin position="41"/>
        <end position="64"/>
    </location>
</feature>
<feature type="transmembrane region" description="Helical" evidence="6">
    <location>
        <begin position="70"/>
        <end position="89"/>
    </location>
</feature>
<dbReference type="OrthoDB" id="1121311at2"/>